<dbReference type="InterPro" id="IPR018511">
    <property type="entry name" value="Hemolysin-typ_Ca-bd_CS"/>
</dbReference>
<accession>A0A249MR13</accession>
<dbReference type="Pfam" id="PF00353">
    <property type="entry name" value="HemolysinCabind"/>
    <property type="match status" value="1"/>
</dbReference>
<proteinExistence type="predicted"/>
<evidence type="ECO:0000313" key="5">
    <source>
        <dbReference type="Proteomes" id="UP000217141"/>
    </source>
</evidence>
<dbReference type="InterPro" id="IPR011049">
    <property type="entry name" value="Serralysin-like_metalloprot_C"/>
</dbReference>
<feature type="region of interest" description="Disordered" evidence="3">
    <location>
        <begin position="48"/>
        <end position="67"/>
    </location>
</feature>
<sequence>MAVIKGTPGNGNTADDLTGTDASDQIAGGDGNDRIRGGLGDDFISGGAGDDGITGNQGDDLLFGGDGNDDLNGGADYDTAQYRGALSDYTIYLNDRGEVIIIDSVGGRDGRDTLKNIEALKFWENGAYKTYAIADILP</sequence>
<evidence type="ECO:0000313" key="4">
    <source>
        <dbReference type="EMBL" id="ASY43790.1"/>
    </source>
</evidence>
<evidence type="ECO:0008006" key="6">
    <source>
        <dbReference type="Google" id="ProtNLM"/>
    </source>
</evidence>
<dbReference type="InterPro" id="IPR050557">
    <property type="entry name" value="RTX_toxin/Mannuronan_C5-epim"/>
</dbReference>
<evidence type="ECO:0000256" key="3">
    <source>
        <dbReference type="SAM" id="MobiDB-lite"/>
    </source>
</evidence>
<dbReference type="SUPFAM" id="SSF51120">
    <property type="entry name" value="beta-Roll"/>
    <property type="match status" value="1"/>
</dbReference>
<feature type="region of interest" description="Disordered" evidence="3">
    <location>
        <begin position="1"/>
        <end position="43"/>
    </location>
</feature>
<reference evidence="4 5" key="1">
    <citation type="submission" date="2017-08" db="EMBL/GenBank/DDBJ databases">
        <title>Whole Genome Sequence of Sphingobium hydrophobicum C1: Insights into Adaption to the Electronic-waste Contaminated Sediment.</title>
        <authorList>
            <person name="Song D."/>
            <person name="Chen X."/>
            <person name="Xu M."/>
        </authorList>
    </citation>
    <scope>NUCLEOTIDE SEQUENCE [LARGE SCALE GENOMIC DNA]</scope>
    <source>
        <strain evidence="4 5">C1</strain>
    </source>
</reference>
<dbReference type="Proteomes" id="UP000217141">
    <property type="component" value="Chromosome I"/>
</dbReference>
<dbReference type="PANTHER" id="PTHR38340">
    <property type="entry name" value="S-LAYER PROTEIN"/>
    <property type="match status" value="1"/>
</dbReference>
<name>A0A249MR13_SPHXE</name>
<evidence type="ECO:0000256" key="1">
    <source>
        <dbReference type="ARBA" id="ARBA00004613"/>
    </source>
</evidence>
<dbReference type="Gene3D" id="2.150.10.10">
    <property type="entry name" value="Serralysin-like metalloprotease, C-terminal"/>
    <property type="match status" value="1"/>
</dbReference>
<dbReference type="AlphaFoldDB" id="A0A249MR13"/>
<dbReference type="EMBL" id="CP022745">
    <property type="protein sequence ID" value="ASY43790.1"/>
    <property type="molecule type" value="Genomic_DNA"/>
</dbReference>
<dbReference type="PRINTS" id="PR00313">
    <property type="entry name" value="CABNDNGRPT"/>
</dbReference>
<dbReference type="GO" id="GO:0005509">
    <property type="term" value="F:calcium ion binding"/>
    <property type="evidence" value="ECO:0007669"/>
    <property type="project" value="InterPro"/>
</dbReference>
<protein>
    <recommendedName>
        <fullName evidence="6">Hemolysin-type calcium-binding repeat-containing protein</fullName>
    </recommendedName>
</protein>
<dbReference type="RefSeq" id="WP_017181205.1">
    <property type="nucleotide sequence ID" value="NZ_CP022745.1"/>
</dbReference>
<organism evidence="4 5">
    <name type="scientific">Sphingobium xenophagum</name>
    <dbReference type="NCBI Taxonomy" id="121428"/>
    <lineage>
        <taxon>Bacteria</taxon>
        <taxon>Pseudomonadati</taxon>
        <taxon>Pseudomonadota</taxon>
        <taxon>Alphaproteobacteria</taxon>
        <taxon>Sphingomonadales</taxon>
        <taxon>Sphingomonadaceae</taxon>
        <taxon>Sphingobium</taxon>
    </lineage>
</organism>
<evidence type="ECO:0000256" key="2">
    <source>
        <dbReference type="ARBA" id="ARBA00022525"/>
    </source>
</evidence>
<dbReference type="PANTHER" id="PTHR38340:SF1">
    <property type="entry name" value="S-LAYER PROTEIN"/>
    <property type="match status" value="1"/>
</dbReference>
<dbReference type="KEGG" id="shyd:CJD35_04470"/>
<comment type="subcellular location">
    <subcellularLocation>
        <location evidence="1">Secreted</location>
    </subcellularLocation>
</comment>
<dbReference type="PROSITE" id="PS00330">
    <property type="entry name" value="HEMOLYSIN_CALCIUM"/>
    <property type="match status" value="3"/>
</dbReference>
<keyword evidence="2" id="KW-0964">Secreted</keyword>
<feature type="compositionally biased region" description="Polar residues" evidence="3">
    <location>
        <begin position="10"/>
        <end position="23"/>
    </location>
</feature>
<gene>
    <name evidence="4" type="ORF">CJD35_04470</name>
</gene>
<dbReference type="GO" id="GO:0005576">
    <property type="term" value="C:extracellular region"/>
    <property type="evidence" value="ECO:0007669"/>
    <property type="project" value="UniProtKB-SubCell"/>
</dbReference>
<dbReference type="InterPro" id="IPR001343">
    <property type="entry name" value="Hemolysn_Ca-bd"/>
</dbReference>